<dbReference type="Gene3D" id="1.10.1650.20">
    <property type="match status" value="1"/>
</dbReference>
<sequence>MIETIIKRNGKQEPFSPAKLNGWGEWSAKTLGPGLDWGGGVLHAVSVCPKVCTSEKLNEELEAYFNGLRTYEGARMAGRLYAARHPKRIYGSKKKPTVRELHTELFDAGLMVWLNYSVDEYEYAQSIIDHSRDLKMTYGMYTQMRFKYALRNKISGKEYETPQFVYMRMAMALAEDFEGQERLDLMKDWYDYYSGYKINPPTPFFTNLGTKLNGYASCCLYTTLDTWRSLLAGNVIAGSMTALSAGIGSSTVTRSIGDPIRGGMIVHQGKVPYYRANVGQIGANLQNGRGGAQTEHYTCFDPEVETLQRLKNPMTPASKQVRGLDYSFGSNKVFARAVAQNKEYALFSYLDEPELHEAMYQPGDTFEKLYAEYCASGRPKKWLNARSVLISAIDEAFETGRHYLHMFDEMNTHTPFKDPIRSSNLCQEIKLPTKGFESPAQLYEEWNESHGEIALCNIGGVIVSNIKNDEEYRKATYLALLAVDVSIYKSHYEFPTLRHTATSRMNAGIGVLGLAHLMAMKKQRWDTQEGRNFIHDLFETHYWFLTEASLKIGRMRGNAPWMHKTKWPDGWLPLDTYNRNVDSLVTVGNKRDWESRRAEIVANGGLGHSVLAAHMPGESSTIAAGTTNGPYPIRDFDLVKTNGDLAIYWVAPDSTELREHYQLAYDVPTECMLWNYAIMQKWTDQTISADLWKRLQGTTKIGTKEMVNDYLTMVKYGVETRYYINSLTAKGVKLETEVKATPQPIDDTPPEDTVCESCAL</sequence>
<dbReference type="GO" id="GO:0004748">
    <property type="term" value="F:ribonucleoside-diphosphate reductase activity, thioredoxin disulfide as acceptor"/>
    <property type="evidence" value="ECO:0007669"/>
    <property type="project" value="UniProtKB-EC"/>
</dbReference>
<dbReference type="GO" id="GO:0009263">
    <property type="term" value="P:deoxyribonucleotide biosynthetic process"/>
    <property type="evidence" value="ECO:0007669"/>
    <property type="project" value="UniProtKB-KW"/>
</dbReference>
<dbReference type="GeneID" id="40085921"/>
<dbReference type="PRINTS" id="PR01183">
    <property type="entry name" value="RIBORDTASEM1"/>
</dbReference>
<dbReference type="InterPro" id="IPR008926">
    <property type="entry name" value="RNR_R1-su_N"/>
</dbReference>
<feature type="domain" description="Ribonucleotide reductase large subunit N-terminal" evidence="5">
    <location>
        <begin position="140"/>
        <end position="212"/>
    </location>
</feature>
<dbReference type="SUPFAM" id="SSF48168">
    <property type="entry name" value="R1 subunit of ribonucleotide reductase, N-terminal domain"/>
    <property type="match status" value="1"/>
</dbReference>
<accession>A0A218M3A0</accession>
<dbReference type="GO" id="GO:0005524">
    <property type="term" value="F:ATP binding"/>
    <property type="evidence" value="ECO:0007669"/>
    <property type="project" value="InterPro"/>
</dbReference>
<feature type="domain" description="Ribonucleotide reductase large subunit C-terminal" evidence="6">
    <location>
        <begin position="216"/>
        <end position="724"/>
    </location>
</feature>
<dbReference type="NCBIfam" id="TIGR02506">
    <property type="entry name" value="NrdE_NrdA"/>
    <property type="match status" value="1"/>
</dbReference>
<protein>
    <recommendedName>
        <fullName evidence="2 4">Ribonucleoside-diphosphate reductase</fullName>
        <ecNumber evidence="2 4">1.17.4.1</ecNumber>
    </recommendedName>
</protein>
<dbReference type="KEGG" id="vg:40085921"/>
<dbReference type="InterPro" id="IPR013509">
    <property type="entry name" value="RNR_lsu_N"/>
</dbReference>
<dbReference type="Pfam" id="PF00317">
    <property type="entry name" value="Ribonuc_red_lgN"/>
    <property type="match status" value="1"/>
</dbReference>
<dbReference type="SUPFAM" id="SSF51998">
    <property type="entry name" value="PFL-like glycyl radical enzymes"/>
    <property type="match status" value="1"/>
</dbReference>
<evidence type="ECO:0000256" key="2">
    <source>
        <dbReference type="ARBA" id="ARBA00012274"/>
    </source>
</evidence>
<dbReference type="OrthoDB" id="2980at10239"/>
<evidence type="ECO:0000313" key="8">
    <source>
        <dbReference type="Proteomes" id="UP000224101"/>
    </source>
</evidence>
<keyword evidence="4" id="KW-0215">Deoxyribonucleotide synthesis</keyword>
<evidence type="ECO:0000256" key="1">
    <source>
        <dbReference type="ARBA" id="ARBA00010406"/>
    </source>
</evidence>
<evidence type="ECO:0000259" key="6">
    <source>
        <dbReference type="Pfam" id="PF02867"/>
    </source>
</evidence>
<dbReference type="PANTHER" id="PTHR11573:SF6">
    <property type="entry name" value="RIBONUCLEOSIDE-DIPHOSPHATE REDUCTASE LARGE SUBUNIT"/>
    <property type="match status" value="1"/>
</dbReference>
<dbReference type="UniPathway" id="UPA00326"/>
<keyword evidence="8" id="KW-1185">Reference proteome</keyword>
<dbReference type="Gene3D" id="3.20.70.20">
    <property type="match status" value="1"/>
</dbReference>
<evidence type="ECO:0000259" key="5">
    <source>
        <dbReference type="Pfam" id="PF00317"/>
    </source>
</evidence>
<reference evidence="7 8" key="1">
    <citation type="submission" date="2017-08" db="EMBL/GenBank/DDBJ databases">
        <title>Characterization and complete genome sequence of novel bacteriophage infecting the causal agent of bacterial fruit blotch, Acidovorax citrulli.</title>
        <authorList>
            <person name="Midani A.R."/>
            <person name="Park S.-H."/>
            <person name="Choi T.-J."/>
        </authorList>
    </citation>
    <scope>NUCLEOTIDE SEQUENCE [LARGE SCALE GENOMIC DNA]</scope>
</reference>
<dbReference type="Proteomes" id="UP000224101">
    <property type="component" value="Segment"/>
</dbReference>
<dbReference type="EC" id="1.17.4.1" evidence="2 4"/>
<organism evidence="7 8">
    <name type="scientific">Acidovorax phage ACP17</name>
    <dbReference type="NCBI Taxonomy" id="2010329"/>
    <lineage>
        <taxon>Viruses</taxon>
        <taxon>Duplodnaviria</taxon>
        <taxon>Heunggongvirae</taxon>
        <taxon>Uroviricota</taxon>
        <taxon>Caudoviricetes</taxon>
        <taxon>Busanvirus</taxon>
        <taxon>Busanvirus ACP17</taxon>
    </lineage>
</organism>
<dbReference type="RefSeq" id="YP_009609836.1">
    <property type="nucleotide sequence ID" value="NC_041997.1"/>
</dbReference>
<evidence type="ECO:0000256" key="3">
    <source>
        <dbReference type="ARBA" id="ARBA00023002"/>
    </source>
</evidence>
<evidence type="ECO:0000313" key="7">
    <source>
        <dbReference type="EMBL" id="ASD50517.1"/>
    </source>
</evidence>
<keyword evidence="3 4" id="KW-0560">Oxidoreductase</keyword>
<name>A0A218M3A0_9CAUD</name>
<dbReference type="InterPro" id="IPR000788">
    <property type="entry name" value="RNR_lg_C"/>
</dbReference>
<dbReference type="InterPro" id="IPR013346">
    <property type="entry name" value="NrdE_NrdA_C"/>
</dbReference>
<evidence type="ECO:0000256" key="4">
    <source>
        <dbReference type="RuleBase" id="RU003410"/>
    </source>
</evidence>
<proteinExistence type="inferred from homology"/>
<dbReference type="InterPro" id="IPR039718">
    <property type="entry name" value="Rrm1"/>
</dbReference>
<dbReference type="Pfam" id="PF02867">
    <property type="entry name" value="Ribonuc_red_lgC"/>
    <property type="match status" value="1"/>
</dbReference>
<comment type="catalytic activity">
    <reaction evidence="4">
        <text>a 2'-deoxyribonucleoside 5'-diphosphate + [thioredoxin]-disulfide + H2O = a ribonucleoside 5'-diphosphate + [thioredoxin]-dithiol</text>
        <dbReference type="Rhea" id="RHEA:23252"/>
        <dbReference type="Rhea" id="RHEA-COMP:10698"/>
        <dbReference type="Rhea" id="RHEA-COMP:10700"/>
        <dbReference type="ChEBI" id="CHEBI:15377"/>
        <dbReference type="ChEBI" id="CHEBI:29950"/>
        <dbReference type="ChEBI" id="CHEBI:50058"/>
        <dbReference type="ChEBI" id="CHEBI:57930"/>
        <dbReference type="ChEBI" id="CHEBI:73316"/>
        <dbReference type="EC" id="1.17.4.1"/>
    </reaction>
</comment>
<dbReference type="EMBL" id="KY979132">
    <property type="protein sequence ID" value="ASD50517.1"/>
    <property type="molecule type" value="Genomic_DNA"/>
</dbReference>
<comment type="function">
    <text evidence="4">Provides the precursors necessary for DNA synthesis. Catalyzes the biosynthesis of deoxyribonucleotides from the corresponding ribonucleotides.</text>
</comment>
<dbReference type="PANTHER" id="PTHR11573">
    <property type="entry name" value="RIBONUCLEOSIDE-DIPHOSPHATE REDUCTASE LARGE CHAIN"/>
    <property type="match status" value="1"/>
</dbReference>
<comment type="similarity">
    <text evidence="1 4">Belongs to the ribonucleoside diphosphate reductase large chain family.</text>
</comment>